<proteinExistence type="predicted"/>
<keyword evidence="2" id="KW-1185">Reference proteome</keyword>
<accession>A0ABU7CP04</accession>
<sequence>MLWNNILLQDPVTVHFLFLAEVRHLLLENAPITESVHVAMHSKNLAPEEKQARSITNLPPYLKGGTKLNARRECRGSSRQIKPLTHISRVVLKFSQRQNRLVDFIFR</sequence>
<evidence type="ECO:0000313" key="2">
    <source>
        <dbReference type="Proteomes" id="UP001352852"/>
    </source>
</evidence>
<evidence type="ECO:0000313" key="1">
    <source>
        <dbReference type="EMBL" id="MED6264681.1"/>
    </source>
</evidence>
<protein>
    <submittedName>
        <fullName evidence="1">Uncharacterized protein</fullName>
    </submittedName>
</protein>
<gene>
    <name evidence="1" type="ORF">CHARACLAT_017185</name>
</gene>
<reference evidence="1 2" key="1">
    <citation type="submission" date="2021-06" db="EMBL/GenBank/DDBJ databases">
        <authorList>
            <person name="Palmer J.M."/>
        </authorList>
    </citation>
    <scope>NUCLEOTIDE SEQUENCE [LARGE SCALE GENOMIC DNA]</scope>
    <source>
        <strain evidence="1 2">CL_MEX2019</strain>
        <tissue evidence="1">Muscle</tissue>
    </source>
</reference>
<name>A0ABU7CP04_9TELE</name>
<comment type="caution">
    <text evidence="1">The sequence shown here is derived from an EMBL/GenBank/DDBJ whole genome shotgun (WGS) entry which is preliminary data.</text>
</comment>
<dbReference type="Proteomes" id="UP001352852">
    <property type="component" value="Unassembled WGS sequence"/>
</dbReference>
<dbReference type="EMBL" id="JAHUTJ010001429">
    <property type="protein sequence ID" value="MED6264681.1"/>
    <property type="molecule type" value="Genomic_DNA"/>
</dbReference>
<organism evidence="1 2">
    <name type="scientific">Characodon lateralis</name>
    <dbReference type="NCBI Taxonomy" id="208331"/>
    <lineage>
        <taxon>Eukaryota</taxon>
        <taxon>Metazoa</taxon>
        <taxon>Chordata</taxon>
        <taxon>Craniata</taxon>
        <taxon>Vertebrata</taxon>
        <taxon>Euteleostomi</taxon>
        <taxon>Actinopterygii</taxon>
        <taxon>Neopterygii</taxon>
        <taxon>Teleostei</taxon>
        <taxon>Neoteleostei</taxon>
        <taxon>Acanthomorphata</taxon>
        <taxon>Ovalentaria</taxon>
        <taxon>Atherinomorphae</taxon>
        <taxon>Cyprinodontiformes</taxon>
        <taxon>Goodeidae</taxon>
        <taxon>Characodon</taxon>
    </lineage>
</organism>